<dbReference type="InterPro" id="IPR050572">
    <property type="entry name" value="Fe-S_Ferredoxin"/>
</dbReference>
<evidence type="ECO:0000256" key="1">
    <source>
        <dbReference type="ARBA" id="ARBA00022485"/>
    </source>
</evidence>
<protein>
    <submittedName>
        <fullName evidence="6">4Fe-4S binding protein</fullName>
    </submittedName>
</protein>
<accession>A0A9Q7EU06</accession>
<keyword evidence="3" id="KW-0408">Iron</keyword>
<dbReference type="PROSITE" id="PS51379">
    <property type="entry name" value="4FE4S_FER_2"/>
    <property type="match status" value="4"/>
</dbReference>
<dbReference type="RefSeq" id="WP_274372527.1">
    <property type="nucleotide sequence ID" value="NZ_CP072943.1"/>
</dbReference>
<feature type="domain" description="4Fe-4S ferredoxin-type" evidence="5">
    <location>
        <begin position="72"/>
        <end position="96"/>
    </location>
</feature>
<evidence type="ECO:0000256" key="4">
    <source>
        <dbReference type="ARBA" id="ARBA00023014"/>
    </source>
</evidence>
<feature type="domain" description="4Fe-4S ferredoxin-type" evidence="5">
    <location>
        <begin position="2"/>
        <end position="31"/>
    </location>
</feature>
<gene>
    <name evidence="6" type="ORF">KAR29_08260</name>
</gene>
<keyword evidence="2" id="KW-0479">Metal-binding</keyword>
<evidence type="ECO:0000256" key="2">
    <source>
        <dbReference type="ARBA" id="ARBA00022723"/>
    </source>
</evidence>
<dbReference type="CDD" id="cd16372">
    <property type="entry name" value="DMSOR_beta_like"/>
    <property type="match status" value="1"/>
</dbReference>
<dbReference type="EMBL" id="CP072943">
    <property type="protein sequence ID" value="QTX31373.1"/>
    <property type="molecule type" value="Genomic_DNA"/>
</dbReference>
<dbReference type="PANTHER" id="PTHR43687">
    <property type="entry name" value="ADENYLYLSULFATE REDUCTASE, BETA SUBUNIT"/>
    <property type="match status" value="1"/>
</dbReference>
<feature type="domain" description="4Fe-4S ferredoxin-type" evidence="5">
    <location>
        <begin position="42"/>
        <end position="71"/>
    </location>
</feature>
<dbReference type="InterPro" id="IPR017896">
    <property type="entry name" value="4Fe4S_Fe-S-bd"/>
</dbReference>
<organism evidence="6 7">
    <name type="scientific">Aminithiophilus ramosus</name>
    <dbReference type="NCBI Taxonomy" id="3029084"/>
    <lineage>
        <taxon>Bacteria</taxon>
        <taxon>Thermotogati</taxon>
        <taxon>Synergistota</taxon>
        <taxon>Synergistia</taxon>
        <taxon>Synergistales</taxon>
        <taxon>Aminithiophilaceae</taxon>
        <taxon>Aminithiophilus</taxon>
    </lineage>
</organism>
<dbReference type="GO" id="GO:0051539">
    <property type="term" value="F:4 iron, 4 sulfur cluster binding"/>
    <property type="evidence" value="ECO:0007669"/>
    <property type="project" value="UniProtKB-KW"/>
</dbReference>
<evidence type="ECO:0000313" key="7">
    <source>
        <dbReference type="Proteomes" id="UP000671879"/>
    </source>
</evidence>
<name>A0A9Q7EU06_9BACT</name>
<dbReference type="Gene3D" id="3.30.70.20">
    <property type="match status" value="2"/>
</dbReference>
<dbReference type="KEGG" id="aram:KAR29_08260"/>
<evidence type="ECO:0000256" key="3">
    <source>
        <dbReference type="ARBA" id="ARBA00023004"/>
    </source>
</evidence>
<dbReference type="PANTHER" id="PTHR43687:SF1">
    <property type="entry name" value="FERREDOXIN III"/>
    <property type="match status" value="1"/>
</dbReference>
<dbReference type="PROSITE" id="PS00198">
    <property type="entry name" value="4FE4S_FER_1"/>
    <property type="match status" value="2"/>
</dbReference>
<dbReference type="GO" id="GO:0046872">
    <property type="term" value="F:metal ion binding"/>
    <property type="evidence" value="ECO:0007669"/>
    <property type="project" value="UniProtKB-KW"/>
</dbReference>
<dbReference type="Proteomes" id="UP000671879">
    <property type="component" value="Chromosome"/>
</dbReference>
<sequence length="129" mass="14328">MKWLKVDPDKCVGCGTCMETCSTTWFKENNPALSRIQVTKKDEDHYDLNACNQCGTCIDMCPVGALARDGNGIIRMDEKKCVGCLMCVGFCPTKSFFYHAARRPEPFKCIACGLCVKKCPVEALEIVTE</sequence>
<dbReference type="Pfam" id="PF13187">
    <property type="entry name" value="Fer4_9"/>
    <property type="match status" value="1"/>
</dbReference>
<evidence type="ECO:0000259" key="5">
    <source>
        <dbReference type="PROSITE" id="PS51379"/>
    </source>
</evidence>
<dbReference type="Pfam" id="PF13237">
    <property type="entry name" value="Fer4_10"/>
    <property type="match status" value="1"/>
</dbReference>
<keyword evidence="4" id="KW-0411">Iron-sulfur</keyword>
<feature type="domain" description="4Fe-4S ferredoxin-type" evidence="5">
    <location>
        <begin position="98"/>
        <end position="129"/>
    </location>
</feature>
<reference evidence="7" key="1">
    <citation type="submission" date="2021-04" db="EMBL/GenBank/DDBJ databases">
        <title>A novel Synergistetes isolate from a pyrite-forming mixed culture.</title>
        <authorList>
            <person name="Bunk B."/>
            <person name="Sproer C."/>
            <person name="Spring S."/>
            <person name="Pester M."/>
        </authorList>
    </citation>
    <scope>NUCLEOTIDE SEQUENCE [LARGE SCALE GENOMIC DNA]</scope>
    <source>
        <strain evidence="7">J.5.4.2-T.3.5.2</strain>
    </source>
</reference>
<dbReference type="AlphaFoldDB" id="A0A9Q7EU06"/>
<keyword evidence="7" id="KW-1185">Reference proteome</keyword>
<evidence type="ECO:0000313" key="6">
    <source>
        <dbReference type="EMBL" id="QTX31373.1"/>
    </source>
</evidence>
<keyword evidence="1" id="KW-0004">4Fe-4S</keyword>
<dbReference type="SUPFAM" id="SSF54862">
    <property type="entry name" value="4Fe-4S ferredoxins"/>
    <property type="match status" value="1"/>
</dbReference>
<proteinExistence type="predicted"/>
<dbReference type="InterPro" id="IPR017900">
    <property type="entry name" value="4Fe4S_Fe_S_CS"/>
</dbReference>